<accession>A0AAV9JBX1</accession>
<organism evidence="1 2">
    <name type="scientific">Oleoguttula mirabilis</name>
    <dbReference type="NCBI Taxonomy" id="1507867"/>
    <lineage>
        <taxon>Eukaryota</taxon>
        <taxon>Fungi</taxon>
        <taxon>Dikarya</taxon>
        <taxon>Ascomycota</taxon>
        <taxon>Pezizomycotina</taxon>
        <taxon>Dothideomycetes</taxon>
        <taxon>Dothideomycetidae</taxon>
        <taxon>Mycosphaerellales</taxon>
        <taxon>Teratosphaeriaceae</taxon>
        <taxon>Oleoguttula</taxon>
    </lineage>
</organism>
<reference evidence="1 2" key="1">
    <citation type="submission" date="2021-11" db="EMBL/GenBank/DDBJ databases">
        <title>Black yeast isolated from Biological Soil Crust.</title>
        <authorList>
            <person name="Kurbessoian T."/>
        </authorList>
    </citation>
    <scope>NUCLEOTIDE SEQUENCE [LARGE SCALE GENOMIC DNA]</scope>
    <source>
        <strain evidence="1 2">CCFEE 5522</strain>
    </source>
</reference>
<proteinExistence type="predicted"/>
<name>A0AAV9JBX1_9PEZI</name>
<dbReference type="Proteomes" id="UP001324427">
    <property type="component" value="Unassembled WGS sequence"/>
</dbReference>
<dbReference type="AlphaFoldDB" id="A0AAV9JBX1"/>
<gene>
    <name evidence="1" type="ORF">LTR36_006956</name>
</gene>
<keyword evidence="2" id="KW-1185">Reference proteome</keyword>
<protein>
    <submittedName>
        <fullName evidence="1">Uncharacterized protein</fullName>
    </submittedName>
</protein>
<dbReference type="EMBL" id="JAVFHQ010000043">
    <property type="protein sequence ID" value="KAK4542303.1"/>
    <property type="molecule type" value="Genomic_DNA"/>
</dbReference>
<evidence type="ECO:0000313" key="2">
    <source>
        <dbReference type="Proteomes" id="UP001324427"/>
    </source>
</evidence>
<comment type="caution">
    <text evidence="1">The sequence shown here is derived from an EMBL/GenBank/DDBJ whole genome shotgun (WGS) entry which is preliminary data.</text>
</comment>
<evidence type="ECO:0000313" key="1">
    <source>
        <dbReference type="EMBL" id="KAK4542303.1"/>
    </source>
</evidence>
<sequence>MNQPQVSIARLLMDPMVDTSLTVRLLQNDFSEQELRTEILSKARLLLDDLSTEYEGMSTPEKSNRQDKQAKWAAISGQPTLLDTLGKVMLRILVVDVYLDILQLGFN</sequence>